<dbReference type="WBParaSite" id="HPBE_0002017801-mRNA-1">
    <property type="protein sequence ID" value="HPBE_0002017801-mRNA-1"/>
    <property type="gene ID" value="HPBE_0002017801"/>
</dbReference>
<reference evidence="1 2" key="1">
    <citation type="submission" date="2018-11" db="EMBL/GenBank/DDBJ databases">
        <authorList>
            <consortium name="Pathogen Informatics"/>
        </authorList>
    </citation>
    <scope>NUCLEOTIDE SEQUENCE [LARGE SCALE GENOMIC DNA]</scope>
</reference>
<organism evidence="2 3">
    <name type="scientific">Heligmosomoides polygyrus</name>
    <name type="common">Parasitic roundworm</name>
    <dbReference type="NCBI Taxonomy" id="6339"/>
    <lineage>
        <taxon>Eukaryota</taxon>
        <taxon>Metazoa</taxon>
        <taxon>Ecdysozoa</taxon>
        <taxon>Nematoda</taxon>
        <taxon>Chromadorea</taxon>
        <taxon>Rhabditida</taxon>
        <taxon>Rhabditina</taxon>
        <taxon>Rhabditomorpha</taxon>
        <taxon>Strongyloidea</taxon>
        <taxon>Heligmosomidae</taxon>
        <taxon>Heligmosomoides</taxon>
    </lineage>
</organism>
<reference evidence="3" key="2">
    <citation type="submission" date="2019-09" db="UniProtKB">
        <authorList>
            <consortium name="WormBaseParasite"/>
        </authorList>
    </citation>
    <scope>IDENTIFICATION</scope>
</reference>
<dbReference type="Proteomes" id="UP000050761">
    <property type="component" value="Unassembled WGS sequence"/>
</dbReference>
<accession>A0A3P8AVY4</accession>
<name>A0A183GD75_HELPZ</name>
<protein>
    <submittedName>
        <fullName evidence="1 3">Uncharacterized protein</fullName>
    </submittedName>
</protein>
<proteinExistence type="predicted"/>
<sequence>MANDLLICESDKRTKNILLCVHLCDSTALPPLMNIKTQALERRQGKHVISIPEGRAQKTILGVTQNCVPDFFAKL</sequence>
<evidence type="ECO:0000313" key="2">
    <source>
        <dbReference type="Proteomes" id="UP000050761"/>
    </source>
</evidence>
<evidence type="ECO:0000313" key="1">
    <source>
        <dbReference type="EMBL" id="VDP18652.1"/>
    </source>
</evidence>
<accession>A0A183GD75</accession>
<evidence type="ECO:0000313" key="3">
    <source>
        <dbReference type="WBParaSite" id="HPBE_0002017801-mRNA-1"/>
    </source>
</evidence>
<gene>
    <name evidence="1" type="ORF">HPBE_LOCUS20177</name>
</gene>
<dbReference type="EMBL" id="UZAH01031933">
    <property type="protein sequence ID" value="VDP18652.1"/>
    <property type="molecule type" value="Genomic_DNA"/>
</dbReference>
<keyword evidence="2" id="KW-1185">Reference proteome</keyword>
<dbReference type="AlphaFoldDB" id="A0A183GD75"/>